<sequence>MAGAGMTTRGFSAAVVLATAVALDLVAQEPRGHVLAVALAASSVGAARLLLAHRWRGTFALLNLAVLAQPAAHAVTKLTPHAHGISPVALQIAVTLLVVLVAGGEPLLVVAATLPLVRLLLTVPPDGPPRTVRTAPPAVGNLSGVDLARCLPRRGPPSPA</sequence>
<keyword evidence="3" id="KW-1185">Reference proteome</keyword>
<feature type="transmembrane region" description="Helical" evidence="1">
    <location>
        <begin position="32"/>
        <end position="51"/>
    </location>
</feature>
<organism evidence="2 3">
    <name type="scientific">Actinomycetospora termitidis</name>
    <dbReference type="NCBI Taxonomy" id="3053470"/>
    <lineage>
        <taxon>Bacteria</taxon>
        <taxon>Bacillati</taxon>
        <taxon>Actinomycetota</taxon>
        <taxon>Actinomycetes</taxon>
        <taxon>Pseudonocardiales</taxon>
        <taxon>Pseudonocardiaceae</taxon>
        <taxon>Actinomycetospora</taxon>
    </lineage>
</organism>
<dbReference type="RefSeq" id="WP_286056496.1">
    <property type="nucleotide sequence ID" value="NZ_JASVWF010000008.1"/>
</dbReference>
<evidence type="ECO:0000313" key="3">
    <source>
        <dbReference type="Proteomes" id="UP001231924"/>
    </source>
</evidence>
<gene>
    <name evidence="2" type="ORF">QRT03_28255</name>
</gene>
<comment type="caution">
    <text evidence="2">The sequence shown here is derived from an EMBL/GenBank/DDBJ whole genome shotgun (WGS) entry which is preliminary data.</text>
</comment>
<keyword evidence="1" id="KW-1133">Transmembrane helix</keyword>
<accession>A0ABT7MGS9</accession>
<evidence type="ECO:0000313" key="2">
    <source>
        <dbReference type="EMBL" id="MDL5159893.1"/>
    </source>
</evidence>
<keyword evidence="1" id="KW-0812">Transmembrane</keyword>
<feature type="transmembrane region" description="Helical" evidence="1">
    <location>
        <begin position="88"/>
        <end position="121"/>
    </location>
</feature>
<dbReference type="EMBL" id="JASVWF010000008">
    <property type="protein sequence ID" value="MDL5159893.1"/>
    <property type="molecule type" value="Genomic_DNA"/>
</dbReference>
<protein>
    <submittedName>
        <fullName evidence="2">Uncharacterized protein</fullName>
    </submittedName>
</protein>
<dbReference type="Proteomes" id="UP001231924">
    <property type="component" value="Unassembled WGS sequence"/>
</dbReference>
<keyword evidence="1" id="KW-0472">Membrane</keyword>
<proteinExistence type="predicted"/>
<name>A0ABT7MGS9_9PSEU</name>
<reference evidence="2 3" key="1">
    <citation type="submission" date="2023-06" db="EMBL/GenBank/DDBJ databases">
        <title>Actinomycetospora Odt1-22.</title>
        <authorList>
            <person name="Supong K."/>
        </authorList>
    </citation>
    <scope>NUCLEOTIDE SEQUENCE [LARGE SCALE GENOMIC DNA]</scope>
    <source>
        <strain evidence="2 3">Odt1-22</strain>
    </source>
</reference>
<evidence type="ECO:0000256" key="1">
    <source>
        <dbReference type="SAM" id="Phobius"/>
    </source>
</evidence>